<sequence>MSTETPKMNRRDWLRKSALFVGAATVAPLIFTSPAMAADKMAKAAVNYRDKPKGSEMCSNCKLFIPGSTPTAMGECKAVAGKIDPKGWCDIYVPKA</sequence>
<proteinExistence type="inferred from homology"/>
<gene>
    <name evidence="10" type="ORF">HFQ13_12595</name>
</gene>
<keyword evidence="6 7" id="KW-0411">Iron-sulfur</keyword>
<evidence type="ECO:0000256" key="3">
    <source>
        <dbReference type="ARBA" id="ARBA00022723"/>
    </source>
</evidence>
<evidence type="ECO:0000256" key="8">
    <source>
        <dbReference type="SAM" id="SignalP"/>
    </source>
</evidence>
<feature type="domain" description="High potential iron-sulfur proteins family profile" evidence="9">
    <location>
        <begin position="29"/>
        <end position="96"/>
    </location>
</feature>
<dbReference type="Gene3D" id="4.10.490.10">
    <property type="entry name" value="High potential iron-sulphur protein"/>
    <property type="match status" value="1"/>
</dbReference>
<dbReference type="GO" id="GO:0051539">
    <property type="term" value="F:4 iron, 4 sulfur cluster binding"/>
    <property type="evidence" value="ECO:0007669"/>
    <property type="project" value="UniProtKB-KW"/>
</dbReference>
<keyword evidence="3 7" id="KW-0479">Metal-binding</keyword>
<evidence type="ECO:0000256" key="2">
    <source>
        <dbReference type="ARBA" id="ARBA00022485"/>
    </source>
</evidence>
<reference evidence="10" key="1">
    <citation type="journal article" date="2021" name="ISME J.">
        <title>Genomic evolution of the class Acidithiobacillia: deep-branching Proteobacteria living in extreme acidic conditions.</title>
        <authorList>
            <person name="Moya-Beltran A."/>
            <person name="Beard S."/>
            <person name="Rojas-Villalobos C."/>
            <person name="Issotta F."/>
            <person name="Gallardo Y."/>
            <person name="Ulloa R."/>
            <person name="Giaveno A."/>
            <person name="Degli Esposti M."/>
            <person name="Johnson D.B."/>
            <person name="Quatrini R."/>
        </authorList>
    </citation>
    <scope>NUCLEOTIDE SEQUENCE</scope>
    <source>
        <strain evidence="10">VAN18-1</strain>
    </source>
</reference>
<evidence type="ECO:0000256" key="5">
    <source>
        <dbReference type="ARBA" id="ARBA00023004"/>
    </source>
</evidence>
<protein>
    <recommendedName>
        <fullName evidence="7">High-potential iron-sulfur protein</fullName>
        <shortName evidence="7">HiPIP</shortName>
    </recommendedName>
</protein>
<feature type="chain" id="PRO_5042230373" description="High-potential iron-sulfur protein" evidence="8">
    <location>
        <begin position="38"/>
        <end position="96"/>
    </location>
</feature>
<dbReference type="PROSITE" id="PS51318">
    <property type="entry name" value="TAT"/>
    <property type="match status" value="1"/>
</dbReference>
<dbReference type="AlphaFoldDB" id="A0AAE2YRQ7"/>
<keyword evidence="4 7" id="KW-0249">Electron transport</keyword>
<dbReference type="GO" id="GO:0019646">
    <property type="term" value="P:aerobic electron transport chain"/>
    <property type="evidence" value="ECO:0007669"/>
    <property type="project" value="InterPro"/>
</dbReference>
<comment type="subunit">
    <text evidence="7">Homodimer.</text>
</comment>
<keyword evidence="5 7" id="KW-0408">Iron</keyword>
<comment type="function">
    <text evidence="7">Specific class of high-redox-potential 4Fe-4S ferredoxins. Functions in anaerobic electron transport in most purple and in some other photosynthetic bacteria and in at least one genus (Paracoccus) of halophilic, denitrifying bacteria.</text>
</comment>
<dbReference type="EMBL" id="JAAXYO010000180">
    <property type="protein sequence ID" value="MBU2789031.1"/>
    <property type="molecule type" value="Genomic_DNA"/>
</dbReference>
<keyword evidence="8" id="KW-0732">Signal</keyword>
<dbReference type="PROSITE" id="PS51373">
    <property type="entry name" value="HIPIP"/>
    <property type="match status" value="1"/>
</dbReference>
<comment type="similarity">
    <text evidence="7">Belongs to the high-potential iron-sulfur protein (HiPIP) family.</text>
</comment>
<dbReference type="InterPro" id="IPR000170">
    <property type="entry name" value="High_potential_FeS_prot"/>
</dbReference>
<organism evidence="10 11">
    <name type="scientific">Igneacidithiobacillus copahuensis</name>
    <dbReference type="NCBI Taxonomy" id="2724909"/>
    <lineage>
        <taxon>Bacteria</taxon>
        <taxon>Pseudomonadati</taxon>
        <taxon>Pseudomonadota</taxon>
        <taxon>Acidithiobacillia</taxon>
        <taxon>Acidithiobacillales</taxon>
        <taxon>Acidithiobacillaceae</taxon>
        <taxon>Igneacidithiobacillus</taxon>
    </lineage>
</organism>
<evidence type="ECO:0000313" key="10">
    <source>
        <dbReference type="EMBL" id="MBU2789031.1"/>
    </source>
</evidence>
<dbReference type="GO" id="GO:0046872">
    <property type="term" value="F:metal ion binding"/>
    <property type="evidence" value="ECO:0007669"/>
    <property type="project" value="UniProtKB-KW"/>
</dbReference>
<dbReference type="GO" id="GO:0009055">
    <property type="term" value="F:electron transfer activity"/>
    <property type="evidence" value="ECO:0007669"/>
    <property type="project" value="InterPro"/>
</dbReference>
<evidence type="ECO:0000256" key="6">
    <source>
        <dbReference type="ARBA" id="ARBA00023014"/>
    </source>
</evidence>
<accession>A0AAE2YRQ7</accession>
<evidence type="ECO:0000259" key="9">
    <source>
        <dbReference type="PROSITE" id="PS51373"/>
    </source>
</evidence>
<dbReference type="RefSeq" id="WP_215870992.1">
    <property type="nucleotide sequence ID" value="NZ_JAAXYO010000180.1"/>
</dbReference>
<comment type="caution">
    <text evidence="10">The sequence shown here is derived from an EMBL/GenBank/DDBJ whole genome shotgun (WGS) entry which is preliminary data.</text>
</comment>
<evidence type="ECO:0000256" key="1">
    <source>
        <dbReference type="ARBA" id="ARBA00022448"/>
    </source>
</evidence>
<keyword evidence="2 7" id="KW-0004">4Fe-4S</keyword>
<dbReference type="Pfam" id="PF01355">
    <property type="entry name" value="HIPIP"/>
    <property type="match status" value="1"/>
</dbReference>
<feature type="signal peptide" evidence="8">
    <location>
        <begin position="1"/>
        <end position="37"/>
    </location>
</feature>
<dbReference type="InterPro" id="IPR006311">
    <property type="entry name" value="TAT_signal"/>
</dbReference>
<evidence type="ECO:0000256" key="4">
    <source>
        <dbReference type="ARBA" id="ARBA00022982"/>
    </source>
</evidence>
<keyword evidence="1 7" id="KW-0813">Transport</keyword>
<evidence type="ECO:0000256" key="7">
    <source>
        <dbReference type="RuleBase" id="RU000620"/>
    </source>
</evidence>
<dbReference type="SUPFAM" id="SSF57652">
    <property type="entry name" value="HIPIP (high potential iron protein)"/>
    <property type="match status" value="1"/>
</dbReference>
<evidence type="ECO:0000313" key="11">
    <source>
        <dbReference type="Proteomes" id="UP001197378"/>
    </source>
</evidence>
<dbReference type="Proteomes" id="UP001197378">
    <property type="component" value="Unassembled WGS sequence"/>
</dbReference>
<dbReference type="InterPro" id="IPR036369">
    <property type="entry name" value="HIPIP_sf"/>
</dbReference>
<name>A0AAE2YRQ7_9PROT</name>
<keyword evidence="11" id="KW-1185">Reference proteome</keyword>